<comment type="caution">
    <text evidence="2">The sequence shown here is derived from an EMBL/GenBank/DDBJ whole genome shotgun (WGS) entry which is preliminary data.</text>
</comment>
<proteinExistence type="predicted"/>
<evidence type="ECO:0000313" key="2">
    <source>
        <dbReference type="EMBL" id="KAG2425116.1"/>
    </source>
</evidence>
<accession>A0A835SGH5</accession>
<feature type="region of interest" description="Disordered" evidence="1">
    <location>
        <begin position="210"/>
        <end position="229"/>
    </location>
</feature>
<dbReference type="OrthoDB" id="544608at2759"/>
<dbReference type="EMBL" id="JAEHOD010000118">
    <property type="protein sequence ID" value="KAG2425116.1"/>
    <property type="molecule type" value="Genomic_DNA"/>
</dbReference>
<dbReference type="PANTHER" id="PTHR34407">
    <property type="entry name" value="EXPRESSED PROTEIN"/>
    <property type="match status" value="1"/>
</dbReference>
<feature type="compositionally biased region" description="Gly residues" evidence="1">
    <location>
        <begin position="600"/>
        <end position="616"/>
    </location>
</feature>
<reference evidence="2" key="1">
    <citation type="journal article" date="2020" name="bioRxiv">
        <title>Comparative genomics of Chlamydomonas.</title>
        <authorList>
            <person name="Craig R.J."/>
            <person name="Hasan A.R."/>
            <person name="Ness R.W."/>
            <person name="Keightley P.D."/>
        </authorList>
    </citation>
    <scope>NUCLEOTIDE SEQUENCE</scope>
    <source>
        <strain evidence="2">CCAP 11/173</strain>
    </source>
</reference>
<feature type="compositionally biased region" description="Low complexity" evidence="1">
    <location>
        <begin position="427"/>
        <end position="443"/>
    </location>
</feature>
<dbReference type="Proteomes" id="UP000613740">
    <property type="component" value="Unassembled WGS sequence"/>
</dbReference>
<dbReference type="AlphaFoldDB" id="A0A835SGH5"/>
<evidence type="ECO:0000313" key="3">
    <source>
        <dbReference type="Proteomes" id="UP000613740"/>
    </source>
</evidence>
<feature type="compositionally biased region" description="Low complexity" evidence="1">
    <location>
        <begin position="617"/>
        <end position="641"/>
    </location>
</feature>
<dbReference type="Gene3D" id="3.40.50.1110">
    <property type="entry name" value="SGNH hydrolase"/>
    <property type="match status" value="1"/>
</dbReference>
<organism evidence="2 3">
    <name type="scientific">Chlamydomonas schloesseri</name>
    <dbReference type="NCBI Taxonomy" id="2026947"/>
    <lineage>
        <taxon>Eukaryota</taxon>
        <taxon>Viridiplantae</taxon>
        <taxon>Chlorophyta</taxon>
        <taxon>core chlorophytes</taxon>
        <taxon>Chlorophyceae</taxon>
        <taxon>CS clade</taxon>
        <taxon>Chlamydomonadales</taxon>
        <taxon>Chlamydomonadaceae</taxon>
        <taxon>Chlamydomonas</taxon>
    </lineage>
</organism>
<feature type="region of interest" description="Disordered" evidence="1">
    <location>
        <begin position="413"/>
        <end position="446"/>
    </location>
</feature>
<dbReference type="SUPFAM" id="SSF52266">
    <property type="entry name" value="SGNH hydrolase"/>
    <property type="match status" value="1"/>
</dbReference>
<dbReference type="InterPro" id="IPR036514">
    <property type="entry name" value="SGNH_hydro_sf"/>
</dbReference>
<evidence type="ECO:0000256" key="1">
    <source>
        <dbReference type="SAM" id="MobiDB-lite"/>
    </source>
</evidence>
<name>A0A835SGH5_9CHLO</name>
<sequence>MYPSDFAFNSASWYAEQYKRYNVTGRILRRPTVGGAASTESPRGPGADLISTECSALQHQQQRVHPAVNVSVASTASSTWRPKAAAVPVPVPVPGHSLRYNFSIPLTRRLAGLSYVGHAARLRLLLQRIRQGEAVVVGGLGGSITAGQGVGLHWSRGWLGHLATWLNAALPPRPAATRALCGSNNGSNVTPAAGRAEVAGGATAAASLDGVTSRGRGRGRGRPPLTRHVVHSGAVPGTQSSYVSACLAQHLPPAPDLVLLEFAVNDPPQPSPGYTDPSRRAFERLLRKLLRLPSAPAVVLVNMFAHNAPAPDGSGCCKFWNNAERDFNELAAHYGLPAVSLKAAVWAHTAANASGSEALAAGAVFNAGRYHPGPGGHVVAFELLLTLLQELAAADSRMAHALTRQRLQALQHASAAAGAGGTGSSGGSAEQQHQTQQHAAHAAAEAELRAEFEAEAARPLPPPLGDENWEPGGGSSCIIQHEFQALVVAGSGRGQGAAQQRVEGMQGSAADTATAAAAGAVAGAPEGWEWTDEGRGKWGFVSTQAGRQLRIRVRTELDGPRRDRGDVVAQLVYLRGYDGMGAAELTCESGCTCGRAEGGEGAGGGGAEGDGGGGGQAAAQADAATAANASSPSSPSSPSCPSAWRLLVDGYSGERQVTVAATADFTVSQAPECVLLLTTLGPQRQQQGQQEHQFGSPGSKFKVMGILLGEDPAAAAAAAAVRAGGRRGSGSGGGMVDSFLRPDSLVSAEGALNATLQAAEGGGG</sequence>
<feature type="region of interest" description="Disordered" evidence="1">
    <location>
        <begin position="600"/>
        <end position="641"/>
    </location>
</feature>
<keyword evidence="3" id="KW-1185">Reference proteome</keyword>
<gene>
    <name evidence="2" type="ORF">HYH02_015060</name>
</gene>
<dbReference type="PANTHER" id="PTHR34407:SF1">
    <property type="entry name" value="SGNH HYDROLASE-TYPE ESTERASE DOMAIN-CONTAINING PROTEIN"/>
    <property type="match status" value="1"/>
</dbReference>
<protein>
    <recommendedName>
        <fullName evidence="4">SGNH hydrolase-type esterase domain-containing protein</fullName>
    </recommendedName>
</protein>
<evidence type="ECO:0008006" key="4">
    <source>
        <dbReference type="Google" id="ProtNLM"/>
    </source>
</evidence>